<sequence>MTHCHVPPEPSVRAKARNKRSLFYSIGRCVRVEERQQPHTTYTIRTLCRAALSGTLRKRAQKCKSPPRECLDVENNLRITTRSDLITSRCGGEYGARREGERRSLSWPRGYRRILQRTLFREEM</sequence>
<dbReference type="EMBL" id="BGZK01000110">
    <property type="protein sequence ID" value="GBP19672.1"/>
    <property type="molecule type" value="Genomic_DNA"/>
</dbReference>
<evidence type="ECO:0000313" key="2">
    <source>
        <dbReference type="Proteomes" id="UP000299102"/>
    </source>
</evidence>
<organism evidence="1 2">
    <name type="scientific">Eumeta variegata</name>
    <name type="common">Bagworm moth</name>
    <name type="synonym">Eumeta japonica</name>
    <dbReference type="NCBI Taxonomy" id="151549"/>
    <lineage>
        <taxon>Eukaryota</taxon>
        <taxon>Metazoa</taxon>
        <taxon>Ecdysozoa</taxon>
        <taxon>Arthropoda</taxon>
        <taxon>Hexapoda</taxon>
        <taxon>Insecta</taxon>
        <taxon>Pterygota</taxon>
        <taxon>Neoptera</taxon>
        <taxon>Endopterygota</taxon>
        <taxon>Lepidoptera</taxon>
        <taxon>Glossata</taxon>
        <taxon>Ditrysia</taxon>
        <taxon>Tineoidea</taxon>
        <taxon>Psychidae</taxon>
        <taxon>Oiketicinae</taxon>
        <taxon>Eumeta</taxon>
    </lineage>
</organism>
<protein>
    <submittedName>
        <fullName evidence="1">Uncharacterized protein</fullName>
    </submittedName>
</protein>
<keyword evidence="2" id="KW-1185">Reference proteome</keyword>
<proteinExistence type="predicted"/>
<name>A0A4C1U028_EUMVA</name>
<dbReference type="AlphaFoldDB" id="A0A4C1U028"/>
<evidence type="ECO:0000313" key="1">
    <source>
        <dbReference type="EMBL" id="GBP19672.1"/>
    </source>
</evidence>
<gene>
    <name evidence="1" type="ORF">EVAR_75644_1</name>
</gene>
<comment type="caution">
    <text evidence="1">The sequence shown here is derived from an EMBL/GenBank/DDBJ whole genome shotgun (WGS) entry which is preliminary data.</text>
</comment>
<accession>A0A4C1U028</accession>
<reference evidence="1 2" key="1">
    <citation type="journal article" date="2019" name="Commun. Biol.">
        <title>The bagworm genome reveals a unique fibroin gene that provides high tensile strength.</title>
        <authorList>
            <person name="Kono N."/>
            <person name="Nakamura H."/>
            <person name="Ohtoshi R."/>
            <person name="Tomita M."/>
            <person name="Numata K."/>
            <person name="Arakawa K."/>
        </authorList>
    </citation>
    <scope>NUCLEOTIDE SEQUENCE [LARGE SCALE GENOMIC DNA]</scope>
</reference>
<dbReference type="Proteomes" id="UP000299102">
    <property type="component" value="Unassembled WGS sequence"/>
</dbReference>